<reference evidence="5" key="2">
    <citation type="submission" date="2025-08" db="UniProtKB">
        <authorList>
            <consortium name="Ensembl"/>
        </authorList>
    </citation>
    <scope>IDENTIFICATION</scope>
</reference>
<evidence type="ECO:0000256" key="1">
    <source>
        <dbReference type="ARBA" id="ARBA00004401"/>
    </source>
</evidence>
<evidence type="ECO:0000259" key="4">
    <source>
        <dbReference type="PROSITE" id="PS50041"/>
    </source>
</evidence>
<dbReference type="Proteomes" id="UP000265040">
    <property type="component" value="Chromosome 11"/>
</dbReference>
<dbReference type="Gene3D" id="3.10.100.10">
    <property type="entry name" value="Mannose-Binding Protein A, subunit A"/>
    <property type="match status" value="1"/>
</dbReference>
<feature type="region of interest" description="Disordered" evidence="2">
    <location>
        <begin position="22"/>
        <end position="60"/>
    </location>
</feature>
<evidence type="ECO:0000256" key="3">
    <source>
        <dbReference type="SAM" id="Phobius"/>
    </source>
</evidence>
<evidence type="ECO:0000313" key="5">
    <source>
        <dbReference type="Ensembl" id="ENSATEP00000046149.2"/>
    </source>
</evidence>
<reference evidence="5" key="1">
    <citation type="submission" date="2021-04" db="EMBL/GenBank/DDBJ databases">
        <authorList>
            <consortium name="Wellcome Sanger Institute Data Sharing"/>
        </authorList>
    </citation>
    <scope>NUCLEOTIDE SEQUENCE [LARGE SCALE GENOMIC DNA]</scope>
</reference>
<dbReference type="Ensembl" id="ENSATET00000058209.2">
    <property type="protein sequence ID" value="ENSATEP00000046149.2"/>
    <property type="gene ID" value="ENSATEG00000014237.3"/>
</dbReference>
<dbReference type="SUPFAM" id="SSF56436">
    <property type="entry name" value="C-type lectin-like"/>
    <property type="match status" value="1"/>
</dbReference>
<dbReference type="InterPro" id="IPR016186">
    <property type="entry name" value="C-type_lectin-like/link_sf"/>
</dbReference>
<proteinExistence type="predicted"/>
<dbReference type="InterPro" id="IPR050828">
    <property type="entry name" value="C-type_lectin/matrix_domain"/>
</dbReference>
<comment type="subcellular location">
    <subcellularLocation>
        <location evidence="1">Cell membrane</location>
        <topology evidence="1">Single-pass type II membrane protein</topology>
    </subcellularLocation>
</comment>
<keyword evidence="3" id="KW-0472">Membrane</keyword>
<dbReference type="AlphaFoldDB" id="A0A7N6AAS6"/>
<keyword evidence="3" id="KW-1133">Transmembrane helix</keyword>
<accession>A0A7N6AAS6</accession>
<protein>
    <recommendedName>
        <fullName evidence="4">C-type lectin domain-containing protein</fullName>
    </recommendedName>
</protein>
<evidence type="ECO:0000313" key="6">
    <source>
        <dbReference type="Proteomes" id="UP000265040"/>
    </source>
</evidence>
<reference evidence="5" key="3">
    <citation type="submission" date="2025-09" db="UniProtKB">
        <authorList>
            <consortium name="Ensembl"/>
        </authorList>
    </citation>
    <scope>IDENTIFICATION</scope>
</reference>
<dbReference type="PANTHER" id="PTHR45710">
    <property type="entry name" value="C-TYPE LECTIN DOMAIN-CONTAINING PROTEIN 180"/>
    <property type="match status" value="1"/>
</dbReference>
<keyword evidence="6" id="KW-1185">Reference proteome</keyword>
<dbReference type="InterPro" id="IPR016187">
    <property type="entry name" value="CTDL_fold"/>
</dbReference>
<dbReference type="GeneTree" id="ENSGT00940000172892"/>
<dbReference type="Pfam" id="PF00059">
    <property type="entry name" value="Lectin_C"/>
    <property type="match status" value="1"/>
</dbReference>
<organism evidence="5 6">
    <name type="scientific">Anabas testudineus</name>
    <name type="common">Climbing perch</name>
    <name type="synonym">Anthias testudineus</name>
    <dbReference type="NCBI Taxonomy" id="64144"/>
    <lineage>
        <taxon>Eukaryota</taxon>
        <taxon>Metazoa</taxon>
        <taxon>Chordata</taxon>
        <taxon>Craniata</taxon>
        <taxon>Vertebrata</taxon>
        <taxon>Euteleostomi</taxon>
        <taxon>Actinopterygii</taxon>
        <taxon>Neopterygii</taxon>
        <taxon>Teleostei</taxon>
        <taxon>Neoteleostei</taxon>
        <taxon>Acanthomorphata</taxon>
        <taxon>Anabantaria</taxon>
        <taxon>Anabantiformes</taxon>
        <taxon>Anabantoidei</taxon>
        <taxon>Anabantidae</taxon>
        <taxon>Anabas</taxon>
    </lineage>
</organism>
<sequence length="164" mass="19066">MSSDIYAKPDLSKKLRYNRKVREDEVEWEERQVADYEDPAGIRNDQTQEAGPHTQRPPPVQTRSFRGAALCLGVLCLLVMAAIIILSTRQKFCPEGWKKFGCSCYFKSTEEKSWYESRKHCQSRGSDLVMINSKEEQDFVMKLNMNRESWIGLRTVQQHETQKG</sequence>
<dbReference type="PROSITE" id="PS50041">
    <property type="entry name" value="C_TYPE_LECTIN_2"/>
    <property type="match status" value="1"/>
</dbReference>
<dbReference type="InterPro" id="IPR001304">
    <property type="entry name" value="C-type_lectin-like"/>
</dbReference>
<dbReference type="InParanoid" id="A0A7N6AAS6"/>
<evidence type="ECO:0000256" key="2">
    <source>
        <dbReference type="SAM" id="MobiDB-lite"/>
    </source>
</evidence>
<dbReference type="GO" id="GO:0005886">
    <property type="term" value="C:plasma membrane"/>
    <property type="evidence" value="ECO:0007669"/>
    <property type="project" value="UniProtKB-SubCell"/>
</dbReference>
<feature type="domain" description="C-type lectin" evidence="4">
    <location>
        <begin position="100"/>
        <end position="164"/>
    </location>
</feature>
<name>A0A7N6AAS6_ANATE</name>
<keyword evidence="3" id="KW-0812">Transmembrane</keyword>
<feature type="transmembrane region" description="Helical" evidence="3">
    <location>
        <begin position="67"/>
        <end position="88"/>
    </location>
</feature>
<dbReference type="PANTHER" id="PTHR45710:SF31">
    <property type="entry name" value="EARLY ACTIVATION ANTIGEN CD69"/>
    <property type="match status" value="1"/>
</dbReference>